<proteinExistence type="predicted"/>
<evidence type="ECO:0000313" key="1">
    <source>
        <dbReference type="EMBL" id="GFS88656.1"/>
    </source>
</evidence>
<gene>
    <name evidence="1" type="ORF">NPIL_130711</name>
</gene>
<dbReference type="EMBL" id="BMAW01004400">
    <property type="protein sequence ID" value="GFS88656.1"/>
    <property type="molecule type" value="Genomic_DNA"/>
</dbReference>
<organism evidence="1 2">
    <name type="scientific">Nephila pilipes</name>
    <name type="common">Giant wood spider</name>
    <name type="synonym">Nephila maculata</name>
    <dbReference type="NCBI Taxonomy" id="299642"/>
    <lineage>
        <taxon>Eukaryota</taxon>
        <taxon>Metazoa</taxon>
        <taxon>Ecdysozoa</taxon>
        <taxon>Arthropoda</taxon>
        <taxon>Chelicerata</taxon>
        <taxon>Arachnida</taxon>
        <taxon>Araneae</taxon>
        <taxon>Araneomorphae</taxon>
        <taxon>Entelegynae</taxon>
        <taxon>Araneoidea</taxon>
        <taxon>Nephilidae</taxon>
        <taxon>Nephila</taxon>
    </lineage>
</organism>
<protein>
    <submittedName>
        <fullName evidence="1">Uncharacterized protein</fullName>
    </submittedName>
</protein>
<dbReference type="Proteomes" id="UP000887013">
    <property type="component" value="Unassembled WGS sequence"/>
</dbReference>
<comment type="caution">
    <text evidence="1">The sequence shown here is derived from an EMBL/GenBank/DDBJ whole genome shotgun (WGS) entry which is preliminary data.</text>
</comment>
<name>A0A8X6TA86_NEPPI</name>
<evidence type="ECO:0000313" key="2">
    <source>
        <dbReference type="Proteomes" id="UP000887013"/>
    </source>
</evidence>
<sequence length="109" mass="12317">MRGHREITTSQTLEAGRCIDMESGCAPLGTAPSLSETDIGQGMDSDYFSYLSIFEVEGTDLGKWEVLLRGISTYKRCQIDQNMKFKVCILSSRTMFCILNSYNIFAFEF</sequence>
<reference evidence="1" key="1">
    <citation type="submission" date="2020-08" db="EMBL/GenBank/DDBJ databases">
        <title>Multicomponent nature underlies the extraordinary mechanical properties of spider dragline silk.</title>
        <authorList>
            <person name="Kono N."/>
            <person name="Nakamura H."/>
            <person name="Mori M."/>
            <person name="Yoshida Y."/>
            <person name="Ohtoshi R."/>
            <person name="Malay A.D."/>
            <person name="Moran D.A.P."/>
            <person name="Tomita M."/>
            <person name="Numata K."/>
            <person name="Arakawa K."/>
        </authorList>
    </citation>
    <scope>NUCLEOTIDE SEQUENCE</scope>
</reference>
<dbReference type="AlphaFoldDB" id="A0A8X6TA86"/>
<accession>A0A8X6TA86</accession>
<keyword evidence="2" id="KW-1185">Reference proteome</keyword>